<feature type="transmembrane region" description="Helical" evidence="8">
    <location>
        <begin position="241"/>
        <end position="259"/>
    </location>
</feature>
<dbReference type="PANTHER" id="PTHR13533">
    <property type="entry name" value="N-ACETYLNEURAMINATE 9-O-ACETYLTRANSFERASE"/>
    <property type="match status" value="1"/>
</dbReference>
<keyword evidence="7" id="KW-0325">Glycoprotein</keyword>
<dbReference type="EMBL" id="JAAAIP010000937">
    <property type="protein sequence ID" value="KAG0311357.1"/>
    <property type="molecule type" value="Genomic_DNA"/>
</dbReference>
<feature type="transmembrane region" description="Helical" evidence="8">
    <location>
        <begin position="172"/>
        <end position="189"/>
    </location>
</feature>
<comment type="similarity">
    <text evidence="2">Belongs to the PC-esterase family. CASD1 subfamily.</text>
</comment>
<feature type="transmembrane region" description="Helical" evidence="8">
    <location>
        <begin position="30"/>
        <end position="49"/>
    </location>
</feature>
<keyword evidence="11" id="KW-1185">Reference proteome</keyword>
<comment type="caution">
    <text evidence="10">The sequence shown here is derived from an EMBL/GenBank/DDBJ whole genome shotgun (WGS) entry which is preliminary data.</text>
</comment>
<feature type="transmembrane region" description="Helical" evidence="8">
    <location>
        <begin position="61"/>
        <end position="84"/>
    </location>
</feature>
<evidence type="ECO:0000259" key="9">
    <source>
        <dbReference type="Pfam" id="PF07779"/>
    </source>
</evidence>
<evidence type="ECO:0000256" key="5">
    <source>
        <dbReference type="ARBA" id="ARBA00022989"/>
    </source>
</evidence>
<dbReference type="AlphaFoldDB" id="A0A9P6R6U9"/>
<name>A0A9P6R6U9_9FUNG</name>
<keyword evidence="4 8" id="KW-0812">Transmembrane</keyword>
<dbReference type="InterPro" id="IPR012419">
    <property type="entry name" value="Cas1_AcylTrans_dom"/>
</dbReference>
<evidence type="ECO:0000313" key="10">
    <source>
        <dbReference type="EMBL" id="KAG0311357.1"/>
    </source>
</evidence>
<feature type="domain" description="Cas1p 10 TM acyl transferase" evidence="9">
    <location>
        <begin position="2"/>
        <end position="274"/>
    </location>
</feature>
<dbReference type="OrthoDB" id="1932925at2759"/>
<feature type="transmembrane region" description="Helical" evidence="8">
    <location>
        <begin position="138"/>
        <end position="160"/>
    </location>
</feature>
<evidence type="ECO:0000256" key="1">
    <source>
        <dbReference type="ARBA" id="ARBA00004141"/>
    </source>
</evidence>
<evidence type="ECO:0000256" key="2">
    <source>
        <dbReference type="ARBA" id="ARBA00010666"/>
    </source>
</evidence>
<dbReference type="GO" id="GO:0005794">
    <property type="term" value="C:Golgi apparatus"/>
    <property type="evidence" value="ECO:0007669"/>
    <property type="project" value="UniProtKB-ARBA"/>
</dbReference>
<evidence type="ECO:0000313" key="11">
    <source>
        <dbReference type="Proteomes" id="UP000738325"/>
    </source>
</evidence>
<keyword evidence="3" id="KW-0808">Transferase</keyword>
<keyword evidence="5 8" id="KW-1133">Transmembrane helix</keyword>
<evidence type="ECO:0000256" key="6">
    <source>
        <dbReference type="ARBA" id="ARBA00023136"/>
    </source>
</evidence>
<evidence type="ECO:0000256" key="8">
    <source>
        <dbReference type="SAM" id="Phobius"/>
    </source>
</evidence>
<dbReference type="Proteomes" id="UP000738325">
    <property type="component" value="Unassembled WGS sequence"/>
</dbReference>
<feature type="transmembrane region" description="Helical" evidence="8">
    <location>
        <begin position="201"/>
        <end position="221"/>
    </location>
</feature>
<organism evidence="10 11">
    <name type="scientific">Dissophora globulifera</name>
    <dbReference type="NCBI Taxonomy" id="979702"/>
    <lineage>
        <taxon>Eukaryota</taxon>
        <taxon>Fungi</taxon>
        <taxon>Fungi incertae sedis</taxon>
        <taxon>Mucoromycota</taxon>
        <taxon>Mortierellomycotina</taxon>
        <taxon>Mortierellomycetes</taxon>
        <taxon>Mortierellales</taxon>
        <taxon>Mortierellaceae</taxon>
        <taxon>Dissophora</taxon>
    </lineage>
</organism>
<protein>
    <recommendedName>
        <fullName evidence="9">Cas1p 10 TM acyl transferase domain-containing protein</fullName>
    </recommendedName>
</protein>
<accession>A0A9P6R6U9</accession>
<dbReference type="GO" id="GO:0016740">
    <property type="term" value="F:transferase activity"/>
    <property type="evidence" value="ECO:0007669"/>
    <property type="project" value="UniProtKB-KW"/>
</dbReference>
<gene>
    <name evidence="10" type="ORF">BGZ99_010233</name>
</gene>
<reference evidence="10" key="1">
    <citation type="journal article" date="2020" name="Fungal Divers.">
        <title>Resolving the Mortierellaceae phylogeny through synthesis of multi-gene phylogenetics and phylogenomics.</title>
        <authorList>
            <person name="Vandepol N."/>
            <person name="Liber J."/>
            <person name="Desiro A."/>
            <person name="Na H."/>
            <person name="Kennedy M."/>
            <person name="Barry K."/>
            <person name="Grigoriev I.V."/>
            <person name="Miller A.N."/>
            <person name="O'Donnell K."/>
            <person name="Stajich J.E."/>
            <person name="Bonito G."/>
        </authorList>
    </citation>
    <scope>NUCLEOTIDE SEQUENCE</scope>
    <source>
        <strain evidence="10">REB-010B</strain>
    </source>
</reference>
<proteinExistence type="inferred from homology"/>
<comment type="subcellular location">
    <subcellularLocation>
        <location evidence="1">Membrane</location>
        <topology evidence="1">Multi-pass membrane protein</topology>
    </subcellularLocation>
</comment>
<dbReference type="PANTHER" id="PTHR13533:SF1">
    <property type="entry name" value="N-ACETYLNEURAMINATE 9-O-ACETYLTRANSFERASE"/>
    <property type="match status" value="1"/>
</dbReference>
<dbReference type="GO" id="GO:0005975">
    <property type="term" value="P:carbohydrate metabolic process"/>
    <property type="evidence" value="ECO:0007669"/>
    <property type="project" value="UniProtKB-ARBA"/>
</dbReference>
<keyword evidence="6 8" id="KW-0472">Membrane</keyword>
<evidence type="ECO:0000256" key="4">
    <source>
        <dbReference type="ARBA" id="ARBA00022692"/>
    </source>
</evidence>
<evidence type="ECO:0000256" key="7">
    <source>
        <dbReference type="ARBA" id="ARBA00023180"/>
    </source>
</evidence>
<sequence>ADFGFNRVASVLTRLNLLTLLLVYTMDMTYLAYYFAPLVSFFYLVIYGMMYIGHTYNHSPIFIVSKVIITAFLTAGIIHTPLILDTIFRVLHFSFGISWSASEWRFRLQLDVWTVFIGALFAYGFIKAQEISITAHPRWSAIRQTSILASIIGVVGYFIFEASMGKFEYNRWHPYISWIPILSFVVLRNSTAKLRNTVSTFYTFIGRCSLETFICQFHIWLAGDTKGILVVSPWTEGLGSWTFNLALSTLLFIVISHILSGATGELSDWLITGREPKAKVVPLLAVPSHLTPVVTDVSSKERDAGPVLPVSVERQSMPMSPITVSAGAVRPSTLSDLMDMSLTKEQAGQLINESNTTLYQVDSMMEGHALYRIGDRVVGGSKSSKRQENTLARIETAGSSRHRFGGAVPSVVLLTIETFKSLWAQPVWKVTIFVAIIWLMSLGPK</sequence>
<evidence type="ECO:0000256" key="3">
    <source>
        <dbReference type="ARBA" id="ARBA00022679"/>
    </source>
</evidence>
<feature type="non-terminal residue" evidence="10">
    <location>
        <position position="1"/>
    </location>
</feature>
<feature type="transmembrane region" description="Helical" evidence="8">
    <location>
        <begin position="104"/>
        <end position="126"/>
    </location>
</feature>
<dbReference type="GO" id="GO:0016020">
    <property type="term" value="C:membrane"/>
    <property type="evidence" value="ECO:0007669"/>
    <property type="project" value="UniProtKB-SubCell"/>
</dbReference>
<dbReference type="Pfam" id="PF07779">
    <property type="entry name" value="Cas1_AcylT"/>
    <property type="match status" value="1"/>
</dbReference>